<evidence type="ECO:0000313" key="14">
    <source>
        <dbReference type="Proteomes" id="UP000323844"/>
    </source>
</evidence>
<organism evidence="13 14">
    <name type="scientific">Candidatus Sneabacter namystus</name>
    <dbReference type="NCBI Taxonomy" id="2601646"/>
    <lineage>
        <taxon>Bacteria</taxon>
        <taxon>Pseudomonadati</taxon>
        <taxon>Pseudomonadota</taxon>
        <taxon>Alphaproteobacteria</taxon>
        <taxon>Rickettsiales</taxon>
        <taxon>Rickettsiaceae</taxon>
        <taxon>Rickettsieae</taxon>
        <taxon>Candidatus Sneabacter</taxon>
    </lineage>
</organism>
<feature type="binding site" evidence="11">
    <location>
        <position position="109"/>
    </location>
    <ligand>
        <name>L-histidine</name>
        <dbReference type="ChEBI" id="CHEBI:57595"/>
    </ligand>
</feature>
<accession>A0A5C0UIP8</accession>
<dbReference type="InterPro" id="IPR045864">
    <property type="entry name" value="aa-tRNA-synth_II/BPL/LPL"/>
</dbReference>
<dbReference type="PIRSF" id="PIRSF001549">
    <property type="entry name" value="His-tRNA_synth"/>
    <property type="match status" value="1"/>
</dbReference>
<dbReference type="Gene3D" id="3.30.930.10">
    <property type="entry name" value="Bira Bifunctional Protein, Domain 2"/>
    <property type="match status" value="1"/>
</dbReference>
<keyword evidence="14" id="KW-1185">Reference proteome</keyword>
<evidence type="ECO:0000259" key="12">
    <source>
        <dbReference type="PROSITE" id="PS50862"/>
    </source>
</evidence>
<evidence type="ECO:0000256" key="7">
    <source>
        <dbReference type="ARBA" id="ARBA00022917"/>
    </source>
</evidence>
<evidence type="ECO:0000256" key="10">
    <source>
        <dbReference type="HAMAP-Rule" id="MF_00127"/>
    </source>
</evidence>
<protein>
    <recommendedName>
        <fullName evidence="10">Histidine--tRNA ligase</fullName>
        <ecNumber evidence="10">6.1.1.21</ecNumber>
    </recommendedName>
    <alternativeName>
        <fullName evidence="10">Histidyl-tRNA synthetase</fullName>
        <shortName evidence="10">HisRS</shortName>
    </alternativeName>
</protein>
<dbReference type="PANTHER" id="PTHR43707">
    <property type="entry name" value="HISTIDYL-TRNA SYNTHETASE"/>
    <property type="match status" value="1"/>
</dbReference>
<evidence type="ECO:0000256" key="9">
    <source>
        <dbReference type="ARBA" id="ARBA00047639"/>
    </source>
</evidence>
<dbReference type="InterPro" id="IPR041715">
    <property type="entry name" value="HisRS-like_core"/>
</dbReference>
<dbReference type="PANTHER" id="PTHR43707:SF1">
    <property type="entry name" value="HISTIDINE--TRNA LIGASE, MITOCHONDRIAL-RELATED"/>
    <property type="match status" value="1"/>
</dbReference>
<keyword evidence="7 10" id="KW-0648">Protein biosynthesis</keyword>
<evidence type="ECO:0000256" key="1">
    <source>
        <dbReference type="ARBA" id="ARBA00008226"/>
    </source>
</evidence>
<evidence type="ECO:0000256" key="3">
    <source>
        <dbReference type="ARBA" id="ARBA00022490"/>
    </source>
</evidence>
<dbReference type="EC" id="6.1.1.21" evidence="10"/>
<comment type="subunit">
    <text evidence="2 10">Homodimer.</text>
</comment>
<reference evidence="13 14" key="1">
    <citation type="submission" date="2019-08" db="EMBL/GenBank/DDBJ databases">
        <title>Highly reduced genomes of protist endosymbionts show evolutionary convergence.</title>
        <authorList>
            <person name="George E."/>
            <person name="Husnik F."/>
            <person name="Tashyreva D."/>
            <person name="Prokopchuk G."/>
            <person name="Horak A."/>
            <person name="Kwong W.K."/>
            <person name="Lukes J."/>
            <person name="Keeling P.J."/>
        </authorList>
    </citation>
    <scope>NUCLEOTIDE SEQUENCE [LARGE SCALE GENOMIC DNA]</scope>
    <source>
        <strain evidence="13">1621</strain>
    </source>
</reference>
<keyword evidence="8 10" id="KW-0030">Aminoacyl-tRNA synthetase</keyword>
<dbReference type="InterPro" id="IPR006195">
    <property type="entry name" value="aa-tRNA-synth_II"/>
</dbReference>
<comment type="subcellular location">
    <subcellularLocation>
        <location evidence="10">Cytoplasm</location>
    </subcellularLocation>
</comment>
<evidence type="ECO:0000313" key="13">
    <source>
        <dbReference type="EMBL" id="QEK39491.1"/>
    </source>
</evidence>
<dbReference type="GO" id="GO:0004821">
    <property type="term" value="F:histidine-tRNA ligase activity"/>
    <property type="evidence" value="ECO:0007669"/>
    <property type="project" value="UniProtKB-UniRule"/>
</dbReference>
<dbReference type="Pfam" id="PF03129">
    <property type="entry name" value="HGTP_anticodon"/>
    <property type="match status" value="1"/>
</dbReference>
<evidence type="ECO:0000256" key="5">
    <source>
        <dbReference type="ARBA" id="ARBA00022741"/>
    </source>
</evidence>
<dbReference type="InterPro" id="IPR036621">
    <property type="entry name" value="Anticodon-bd_dom_sf"/>
</dbReference>
<feature type="domain" description="Aminoacyl-transfer RNA synthetases class-II family profile" evidence="12">
    <location>
        <begin position="19"/>
        <end position="321"/>
    </location>
</feature>
<dbReference type="NCBIfam" id="TIGR00442">
    <property type="entry name" value="hisS"/>
    <property type="match status" value="1"/>
</dbReference>
<feature type="binding site" evidence="11">
    <location>
        <position position="255"/>
    </location>
    <ligand>
        <name>L-histidine</name>
        <dbReference type="ChEBI" id="CHEBI:57595"/>
    </ligand>
</feature>
<feature type="binding site" evidence="11">
    <location>
        <position position="123"/>
    </location>
    <ligand>
        <name>L-histidine</name>
        <dbReference type="ChEBI" id="CHEBI:57595"/>
    </ligand>
</feature>
<comment type="catalytic activity">
    <reaction evidence="9 10">
        <text>tRNA(His) + L-histidine + ATP = L-histidyl-tRNA(His) + AMP + diphosphate + H(+)</text>
        <dbReference type="Rhea" id="RHEA:17313"/>
        <dbReference type="Rhea" id="RHEA-COMP:9665"/>
        <dbReference type="Rhea" id="RHEA-COMP:9689"/>
        <dbReference type="ChEBI" id="CHEBI:15378"/>
        <dbReference type="ChEBI" id="CHEBI:30616"/>
        <dbReference type="ChEBI" id="CHEBI:33019"/>
        <dbReference type="ChEBI" id="CHEBI:57595"/>
        <dbReference type="ChEBI" id="CHEBI:78442"/>
        <dbReference type="ChEBI" id="CHEBI:78527"/>
        <dbReference type="ChEBI" id="CHEBI:456215"/>
        <dbReference type="EC" id="6.1.1.21"/>
    </reaction>
</comment>
<dbReference type="GO" id="GO:0005524">
    <property type="term" value="F:ATP binding"/>
    <property type="evidence" value="ECO:0007669"/>
    <property type="project" value="UniProtKB-UniRule"/>
</dbReference>
<dbReference type="OrthoDB" id="9800814at2"/>
<gene>
    <name evidence="10" type="primary">hisS</name>
    <name evidence="13" type="ORF">FZC37_00870</name>
</gene>
<dbReference type="InterPro" id="IPR004154">
    <property type="entry name" value="Anticodon-bd"/>
</dbReference>
<name>A0A5C0UIP8_9RICK</name>
<dbReference type="InterPro" id="IPR004516">
    <property type="entry name" value="HisRS/HisZ"/>
</dbReference>
<keyword evidence="5 10" id="KW-0547">Nucleotide-binding</keyword>
<dbReference type="Proteomes" id="UP000323844">
    <property type="component" value="Chromosome"/>
</dbReference>
<dbReference type="PROSITE" id="PS50862">
    <property type="entry name" value="AA_TRNA_LIGASE_II"/>
    <property type="match status" value="1"/>
</dbReference>
<dbReference type="Pfam" id="PF13393">
    <property type="entry name" value="tRNA-synt_His"/>
    <property type="match status" value="1"/>
</dbReference>
<dbReference type="InterPro" id="IPR015807">
    <property type="entry name" value="His-tRNA-ligase"/>
</dbReference>
<sequence length="413" mass="47617">MAMRKVRGTKDIFFDKCRLRKEIIERCWSVSESYGFEPVEVPVLEYEDTYKRTLGEWSDIVSKEMYSFEDKGGEVLTLRPEFTAGIMRAVCSEDMRMPLRLFSHGPLFRYERPQMGRQRQLYQMNWEHIGTSSSYADAELICMIDNILKILNLDHAIKLKINSLGCSESRFRYKNAISQYFERFKDDLSEYSKVRLEKNPLRILDSKDEKDIEIGRSAPSISSYYTISSKQFLEELLSSLTKLGVKYELDETLVRGLDYYNHSVFEFVSDEIGAQAAVCGGGRYDGLSENMGFSYRCSVGAALGLDRICLMIKNLYFKKTPIIFIIPTDSATGYALILADKLRRELNSHYRIVVDVEGTVKRRMKNADNCEAQYVIVLGDQELASNVVRVRDFVTGVEKEVTFDKLCEFFVES</sequence>
<dbReference type="HAMAP" id="MF_00127">
    <property type="entry name" value="His_tRNA_synth"/>
    <property type="match status" value="1"/>
</dbReference>
<evidence type="ECO:0000256" key="2">
    <source>
        <dbReference type="ARBA" id="ARBA00011738"/>
    </source>
</evidence>
<feature type="binding site" evidence="11">
    <location>
        <position position="127"/>
    </location>
    <ligand>
        <name>L-histidine</name>
        <dbReference type="ChEBI" id="CHEBI:57595"/>
    </ligand>
</feature>
<proteinExistence type="inferred from homology"/>
<keyword evidence="4 10" id="KW-0436">Ligase</keyword>
<evidence type="ECO:0000256" key="6">
    <source>
        <dbReference type="ARBA" id="ARBA00022840"/>
    </source>
</evidence>
<dbReference type="SUPFAM" id="SSF55681">
    <property type="entry name" value="Class II aaRS and biotin synthetases"/>
    <property type="match status" value="1"/>
</dbReference>
<evidence type="ECO:0000256" key="4">
    <source>
        <dbReference type="ARBA" id="ARBA00022598"/>
    </source>
</evidence>
<dbReference type="Gene3D" id="3.40.50.800">
    <property type="entry name" value="Anticodon-binding domain"/>
    <property type="match status" value="1"/>
</dbReference>
<keyword evidence="6 10" id="KW-0067">ATP-binding</keyword>
<dbReference type="CDD" id="cd00773">
    <property type="entry name" value="HisRS-like_core"/>
    <property type="match status" value="1"/>
</dbReference>
<dbReference type="SUPFAM" id="SSF52954">
    <property type="entry name" value="Class II aaRS ABD-related"/>
    <property type="match status" value="1"/>
</dbReference>
<dbReference type="EMBL" id="CP043312">
    <property type="protein sequence ID" value="QEK39491.1"/>
    <property type="molecule type" value="Genomic_DNA"/>
</dbReference>
<feature type="binding site" evidence="11">
    <location>
        <begin position="259"/>
        <end position="260"/>
    </location>
    <ligand>
        <name>L-histidine</name>
        <dbReference type="ChEBI" id="CHEBI:57595"/>
    </ligand>
</feature>
<dbReference type="GO" id="GO:0006427">
    <property type="term" value="P:histidyl-tRNA aminoacylation"/>
    <property type="evidence" value="ECO:0007669"/>
    <property type="project" value="UniProtKB-UniRule"/>
</dbReference>
<dbReference type="AlphaFoldDB" id="A0A5C0UIP8"/>
<dbReference type="GO" id="GO:0005737">
    <property type="term" value="C:cytoplasm"/>
    <property type="evidence" value="ECO:0007669"/>
    <property type="project" value="UniProtKB-SubCell"/>
</dbReference>
<evidence type="ECO:0000256" key="8">
    <source>
        <dbReference type="ARBA" id="ARBA00023146"/>
    </source>
</evidence>
<keyword evidence="3 10" id="KW-0963">Cytoplasm</keyword>
<evidence type="ECO:0000256" key="11">
    <source>
        <dbReference type="PIRSR" id="PIRSR001549-1"/>
    </source>
</evidence>
<comment type="similarity">
    <text evidence="1 10">Belongs to the class-II aminoacyl-tRNA synthetase family.</text>
</comment>
<feature type="binding site" evidence="11">
    <location>
        <begin position="81"/>
        <end position="83"/>
    </location>
    <ligand>
        <name>L-histidine</name>
        <dbReference type="ChEBI" id="CHEBI:57595"/>
    </ligand>
</feature>
<dbReference type="KEGG" id="snay:FZC37_00870"/>